<evidence type="ECO:0000313" key="2">
    <source>
        <dbReference type="EMBL" id="PWJ48137.1"/>
    </source>
</evidence>
<dbReference type="AlphaFoldDB" id="A0A316AED3"/>
<evidence type="ECO:0000313" key="3">
    <source>
        <dbReference type="Proteomes" id="UP000245469"/>
    </source>
</evidence>
<feature type="transmembrane region" description="Helical" evidence="1">
    <location>
        <begin position="138"/>
        <end position="156"/>
    </location>
</feature>
<organism evidence="2 3">
    <name type="scientific">Quadrisphaera granulorum</name>
    <dbReference type="NCBI Taxonomy" id="317664"/>
    <lineage>
        <taxon>Bacteria</taxon>
        <taxon>Bacillati</taxon>
        <taxon>Actinomycetota</taxon>
        <taxon>Actinomycetes</taxon>
        <taxon>Kineosporiales</taxon>
        <taxon>Kineosporiaceae</taxon>
        <taxon>Quadrisphaera</taxon>
    </lineage>
</organism>
<feature type="transmembrane region" description="Helical" evidence="1">
    <location>
        <begin position="34"/>
        <end position="54"/>
    </location>
</feature>
<protein>
    <submittedName>
        <fullName evidence="2">PH (Pleckstrin Homology) domain-containing protein</fullName>
    </submittedName>
</protein>
<keyword evidence="1" id="KW-0812">Transmembrane</keyword>
<keyword evidence="1" id="KW-1133">Transmembrane helix</keyword>
<keyword evidence="3" id="KW-1185">Reference proteome</keyword>
<feature type="transmembrane region" description="Helical" evidence="1">
    <location>
        <begin position="7"/>
        <end position="28"/>
    </location>
</feature>
<reference evidence="2 3" key="1">
    <citation type="submission" date="2018-03" db="EMBL/GenBank/DDBJ databases">
        <title>Genomic Encyclopedia of Archaeal and Bacterial Type Strains, Phase II (KMG-II): from individual species to whole genera.</title>
        <authorList>
            <person name="Goeker M."/>
        </authorList>
    </citation>
    <scope>NUCLEOTIDE SEQUENCE [LARGE SCALE GENOMIC DNA]</scope>
    <source>
        <strain evidence="2 3">DSM 44889</strain>
    </source>
</reference>
<sequence>MVLRSTVGVVATALAVVVALGLVLQALLAGRADTVLAAGPWLLAGVWVMVLFLARPHVALDRDGARVVTVLRRHHLPWGAVRDATVRPHVRFQLRDGRRIASWDTSRHDADDSLGAAVTSWIDTHDGEPQTARSRWDTTALAGTAVVVVLCAVSVLA</sequence>
<comment type="caution">
    <text evidence="2">The sequence shown here is derived from an EMBL/GenBank/DDBJ whole genome shotgun (WGS) entry which is preliminary data.</text>
</comment>
<dbReference type="Proteomes" id="UP000245469">
    <property type="component" value="Unassembled WGS sequence"/>
</dbReference>
<name>A0A316AED3_9ACTN</name>
<keyword evidence="1" id="KW-0472">Membrane</keyword>
<proteinExistence type="predicted"/>
<evidence type="ECO:0000256" key="1">
    <source>
        <dbReference type="SAM" id="Phobius"/>
    </source>
</evidence>
<accession>A0A316AED3</accession>
<dbReference type="EMBL" id="QGDQ01000032">
    <property type="protein sequence ID" value="PWJ48137.1"/>
    <property type="molecule type" value="Genomic_DNA"/>
</dbReference>
<gene>
    <name evidence="2" type="ORF">BXY45_13214</name>
</gene>